<comment type="caution">
    <text evidence="3">The sequence shown here is derived from an EMBL/GenBank/DDBJ whole genome shotgun (WGS) entry which is preliminary data.</text>
</comment>
<keyword evidence="1" id="KW-0812">Transmembrane</keyword>
<feature type="domain" description="DUF6199" evidence="2">
    <location>
        <begin position="10"/>
        <end position="64"/>
    </location>
</feature>
<dbReference type="InterPro" id="IPR045679">
    <property type="entry name" value="DUF6199"/>
</dbReference>
<protein>
    <recommendedName>
        <fullName evidence="2">DUF6199 domain-containing protein</fullName>
    </recommendedName>
</protein>
<keyword evidence="4" id="KW-1185">Reference proteome</keyword>
<feature type="transmembrane region" description="Helical" evidence="1">
    <location>
        <begin position="45"/>
        <end position="66"/>
    </location>
</feature>
<dbReference type="Proteomes" id="UP000076796">
    <property type="component" value="Unassembled WGS sequence"/>
</dbReference>
<keyword evidence="1" id="KW-0472">Membrane</keyword>
<dbReference type="RefSeq" id="WP_063478493.1">
    <property type="nucleotide sequence ID" value="NZ_CP147845.1"/>
</dbReference>
<accession>A0A163JR79</accession>
<reference evidence="3" key="1">
    <citation type="journal article" date="2016" name="Genome Announc.">
        <title>Draft genomes of two strains of Paenibacillus glucanolyticus with capability to degrade lignocellulose.</title>
        <authorList>
            <person name="Mathews S.L."/>
            <person name="Pawlak J."/>
            <person name="Grunden A.M."/>
        </authorList>
    </citation>
    <scope>NUCLEOTIDE SEQUENCE [LARGE SCALE GENOMIC DNA]</scope>
    <source>
        <strain evidence="3">SLM1</strain>
    </source>
</reference>
<evidence type="ECO:0000313" key="3">
    <source>
        <dbReference type="EMBL" id="KZS46749.1"/>
    </source>
</evidence>
<dbReference type="Pfam" id="PF19701">
    <property type="entry name" value="DUF6199"/>
    <property type="match status" value="1"/>
</dbReference>
<evidence type="ECO:0000313" key="4">
    <source>
        <dbReference type="Proteomes" id="UP000076796"/>
    </source>
</evidence>
<evidence type="ECO:0000256" key="1">
    <source>
        <dbReference type="SAM" id="Phobius"/>
    </source>
</evidence>
<dbReference type="OrthoDB" id="2653284at2"/>
<name>A0A163JR79_9BACL</name>
<dbReference type="EMBL" id="LWMH01000001">
    <property type="protein sequence ID" value="KZS46749.1"/>
    <property type="molecule type" value="Genomic_DNA"/>
</dbReference>
<keyword evidence="1" id="KW-1133">Transmembrane helix</keyword>
<organism evidence="3 4">
    <name type="scientific">Paenibacillus glucanolyticus</name>
    <dbReference type="NCBI Taxonomy" id="59843"/>
    <lineage>
        <taxon>Bacteria</taxon>
        <taxon>Bacillati</taxon>
        <taxon>Bacillota</taxon>
        <taxon>Bacilli</taxon>
        <taxon>Bacillales</taxon>
        <taxon>Paenibacillaceae</taxon>
        <taxon>Paenibacillus</taxon>
    </lineage>
</organism>
<proteinExistence type="predicted"/>
<dbReference type="GeneID" id="97557902"/>
<evidence type="ECO:0000259" key="2">
    <source>
        <dbReference type="Pfam" id="PF19701"/>
    </source>
</evidence>
<gene>
    <name evidence="3" type="ORF">AWU65_12870</name>
</gene>
<dbReference type="AlphaFoldDB" id="A0A163JR79"/>
<sequence length="69" mass="8153">MFKFMFTALIGIALIAIGIYSIRHPDSWWFRRSRDDIELSDLRIWYLKFAGKMIIAFGALVILMSFQHL</sequence>